<feature type="domain" description="Rieske" evidence="8">
    <location>
        <begin position="51"/>
        <end position="157"/>
    </location>
</feature>
<dbReference type="PANTHER" id="PTHR43756">
    <property type="entry name" value="CHOLINE MONOOXYGENASE, CHLOROPLASTIC"/>
    <property type="match status" value="1"/>
</dbReference>
<evidence type="ECO:0000256" key="6">
    <source>
        <dbReference type="ARBA" id="ARBA00023004"/>
    </source>
</evidence>
<sequence length="433" mass="49080">MNVSVDVSLDSVARMRALVERRKAGYSLEAPFYLSEEIFALDMQAIFREHWIQVAVEPELPEPGDYVTVELGRDSILIVRDDDMQVRAFHNVCRHRGARLCNEEKGTVGNIVCPYHSWTYNLSGDLMFAEHMGEQFDRCKHSLKSVHVRNLAGLIFVCLADEPPADFDLMRAAMEPYLLPHDLANCKVAAQVDIIEKGNWKLVMENNRECYHCVANHPELTISLYEYGFGYQRSPANAQGMDAFERTCVERARQWEQLNLPSVEIEKLLDVTGFRTQRLPLDRSGESQTLDAKVACKKLLGEFRSADLGGLSFWTQPNSWHHFMSDHIVSFSVIPLSAGETLVRTRWLVHKDAREGIDYDVANLTAVWNATNNQDRTLVEYSQRGAASSAYEPGPYSPYTEGLVEKFSAWYVGRIAAALARKRTIPLRVESGV</sequence>
<accession>A0A7W9U185</accession>
<evidence type="ECO:0000256" key="5">
    <source>
        <dbReference type="ARBA" id="ARBA00023002"/>
    </source>
</evidence>
<keyword evidence="7" id="KW-0411">Iron-sulfur</keyword>
<evidence type="ECO:0000313" key="9">
    <source>
        <dbReference type="EMBL" id="MBB6104421.1"/>
    </source>
</evidence>
<keyword evidence="6" id="KW-0408">Iron</keyword>
<comment type="similarity">
    <text evidence="2">Belongs to the bacterial ring-hydroxylating dioxygenase alpha subunit family.</text>
</comment>
<dbReference type="AlphaFoldDB" id="A0A7W9U185"/>
<evidence type="ECO:0000256" key="7">
    <source>
        <dbReference type="ARBA" id="ARBA00023014"/>
    </source>
</evidence>
<comment type="caution">
    <text evidence="9">The sequence shown here is derived from an EMBL/GenBank/DDBJ whole genome shotgun (WGS) entry which is preliminary data.</text>
</comment>
<evidence type="ECO:0000256" key="2">
    <source>
        <dbReference type="ARBA" id="ARBA00008751"/>
    </source>
</evidence>
<dbReference type="Gene3D" id="3.90.380.10">
    <property type="entry name" value="Naphthalene 1,2-dioxygenase Alpha Subunit, Chain A, domain 1"/>
    <property type="match status" value="1"/>
</dbReference>
<dbReference type="RefSeq" id="WP_183726645.1">
    <property type="nucleotide sequence ID" value="NZ_JACHBW010000012.1"/>
</dbReference>
<keyword evidence="10" id="KW-1185">Reference proteome</keyword>
<dbReference type="EMBL" id="JACHBW010000012">
    <property type="protein sequence ID" value="MBB6104421.1"/>
    <property type="molecule type" value="Genomic_DNA"/>
</dbReference>
<evidence type="ECO:0000256" key="4">
    <source>
        <dbReference type="ARBA" id="ARBA00022723"/>
    </source>
</evidence>
<keyword evidence="3" id="KW-0001">2Fe-2S</keyword>
<dbReference type="CDD" id="cd03469">
    <property type="entry name" value="Rieske_RO_Alpha_N"/>
    <property type="match status" value="1"/>
</dbReference>
<gene>
    <name evidence="9" type="ORF">F4827_004280</name>
</gene>
<dbReference type="InterPro" id="IPR015879">
    <property type="entry name" value="Ring_hydroxy_dOase_asu_C_dom"/>
</dbReference>
<dbReference type="PANTHER" id="PTHR43756:SF5">
    <property type="entry name" value="CHOLINE MONOOXYGENASE, CHLOROPLASTIC"/>
    <property type="match status" value="1"/>
</dbReference>
<dbReference type="GO" id="GO:0016491">
    <property type="term" value="F:oxidoreductase activity"/>
    <property type="evidence" value="ECO:0007669"/>
    <property type="project" value="UniProtKB-KW"/>
</dbReference>
<dbReference type="InterPro" id="IPR036922">
    <property type="entry name" value="Rieske_2Fe-2S_sf"/>
</dbReference>
<proteinExistence type="inferred from homology"/>
<dbReference type="Pfam" id="PF00848">
    <property type="entry name" value="Ring_hydroxyl_A"/>
    <property type="match status" value="1"/>
</dbReference>
<dbReference type="SUPFAM" id="SSF50022">
    <property type="entry name" value="ISP domain"/>
    <property type="match status" value="1"/>
</dbReference>
<evidence type="ECO:0000256" key="3">
    <source>
        <dbReference type="ARBA" id="ARBA00022714"/>
    </source>
</evidence>
<dbReference type="Pfam" id="PF00355">
    <property type="entry name" value="Rieske"/>
    <property type="match status" value="1"/>
</dbReference>
<dbReference type="SUPFAM" id="SSF55961">
    <property type="entry name" value="Bet v1-like"/>
    <property type="match status" value="1"/>
</dbReference>
<reference evidence="9 10" key="1">
    <citation type="submission" date="2020-08" db="EMBL/GenBank/DDBJ databases">
        <title>Above-ground endophytic microbial communities from plants in different locations in the United States.</title>
        <authorList>
            <person name="Frank C."/>
        </authorList>
    </citation>
    <scope>NUCLEOTIDE SEQUENCE [LARGE SCALE GENOMIC DNA]</scope>
    <source>
        <strain evidence="9 10">WP4_2_2</strain>
    </source>
</reference>
<keyword evidence="5" id="KW-0560">Oxidoreductase</keyword>
<dbReference type="Gene3D" id="2.102.10.10">
    <property type="entry name" value="Rieske [2Fe-2S] iron-sulphur domain"/>
    <property type="match status" value="1"/>
</dbReference>
<dbReference type="Proteomes" id="UP000571554">
    <property type="component" value="Unassembled WGS sequence"/>
</dbReference>
<dbReference type="InterPro" id="IPR001663">
    <property type="entry name" value="Rng_hydr_dOase-A"/>
</dbReference>
<dbReference type="PRINTS" id="PR00090">
    <property type="entry name" value="RNGDIOXGNASE"/>
</dbReference>
<evidence type="ECO:0000313" key="10">
    <source>
        <dbReference type="Proteomes" id="UP000571554"/>
    </source>
</evidence>
<dbReference type="PROSITE" id="PS51296">
    <property type="entry name" value="RIESKE"/>
    <property type="match status" value="1"/>
</dbReference>
<name>A0A7W9U185_9BURK</name>
<evidence type="ECO:0000259" key="8">
    <source>
        <dbReference type="PROSITE" id="PS51296"/>
    </source>
</evidence>
<comment type="cofactor">
    <cofactor evidence="1">
        <name>Fe cation</name>
        <dbReference type="ChEBI" id="CHEBI:24875"/>
    </cofactor>
</comment>
<dbReference type="GO" id="GO:0051537">
    <property type="term" value="F:2 iron, 2 sulfur cluster binding"/>
    <property type="evidence" value="ECO:0007669"/>
    <property type="project" value="UniProtKB-KW"/>
</dbReference>
<dbReference type="CDD" id="cd08884">
    <property type="entry name" value="RHO_alpha_C_GbcA-like"/>
    <property type="match status" value="1"/>
</dbReference>
<keyword evidence="4" id="KW-0479">Metal-binding</keyword>
<protein>
    <submittedName>
        <fullName evidence="9">Rieske 2Fe-2S family protein</fullName>
    </submittedName>
</protein>
<dbReference type="GO" id="GO:0005506">
    <property type="term" value="F:iron ion binding"/>
    <property type="evidence" value="ECO:0007669"/>
    <property type="project" value="InterPro"/>
</dbReference>
<evidence type="ECO:0000256" key="1">
    <source>
        <dbReference type="ARBA" id="ARBA00001962"/>
    </source>
</evidence>
<dbReference type="InterPro" id="IPR017941">
    <property type="entry name" value="Rieske_2Fe-2S"/>
</dbReference>
<organism evidence="9 10">
    <name type="scientific">Paraburkholderia bannensis</name>
    <dbReference type="NCBI Taxonomy" id="765414"/>
    <lineage>
        <taxon>Bacteria</taxon>
        <taxon>Pseudomonadati</taxon>
        <taxon>Pseudomonadota</taxon>
        <taxon>Betaproteobacteria</taxon>
        <taxon>Burkholderiales</taxon>
        <taxon>Burkholderiaceae</taxon>
        <taxon>Paraburkholderia</taxon>
    </lineage>
</organism>